<name>M9RNK6_9RHOB</name>
<evidence type="ECO:0000313" key="2">
    <source>
        <dbReference type="EMBL" id="AGI73333.1"/>
    </source>
</evidence>
<dbReference type="AlphaFoldDB" id="M9RNK6"/>
<dbReference type="HOGENOM" id="CLU_749606_0_0_5"/>
<accession>M9RNK6</accession>
<dbReference type="Proteomes" id="UP000004688">
    <property type="component" value="Chromosome"/>
</dbReference>
<dbReference type="PROSITE" id="PS51534">
    <property type="entry name" value="SEFIR"/>
    <property type="match status" value="1"/>
</dbReference>
<gene>
    <name evidence="2" type="ORF">OA238_c33520</name>
</gene>
<sequence>MLKADAPERVFISYSHDDEVHKARVLDLANRLREDGVDAVIDQYEESPEQGWPRWMEHQIREADFVLVVGSKLYHDRFLGDGKDGVGLGGKWEGGILTQHLYESDMKTKGYVPIIFEEEDVGFIPMPLRPFTRYLIDGEAGYEKIYRRITNQPKSVKPQLGQRRELSTPEVKSGGTIYIGGPIDPELWDKAKWRATFFMAGEGSSAPRLGLGFRNREAAEKIFQNWKERYGENDEDEELRVSIIEGEIEGEEAGYSVHVGSEWKTTYKKLSRKSRMDEADLMMSISRIDRMNPPANSPGLPWFKEAVRQSKVYYIVAGILSEDRASIEELGAIEIRKSWIYFRNVDEIGKHDPDVIVLGTGAVERGAAD</sequence>
<feature type="domain" description="SEFIR" evidence="1">
    <location>
        <begin position="7"/>
        <end position="145"/>
    </location>
</feature>
<proteinExistence type="predicted"/>
<evidence type="ECO:0000313" key="3">
    <source>
        <dbReference type="Proteomes" id="UP000004688"/>
    </source>
</evidence>
<dbReference type="RefSeq" id="WP_015496347.1">
    <property type="nucleotide sequence ID" value="NC_020908.1"/>
</dbReference>
<dbReference type="EMBL" id="CP003742">
    <property type="protein sequence ID" value="AGI73333.1"/>
    <property type="molecule type" value="Genomic_DNA"/>
</dbReference>
<dbReference type="STRING" id="391616.OA238_c33520"/>
<dbReference type="Gene3D" id="3.40.50.10140">
    <property type="entry name" value="Toll/interleukin-1 receptor homology (TIR) domain"/>
    <property type="match status" value="1"/>
</dbReference>
<dbReference type="Pfam" id="PF08357">
    <property type="entry name" value="SEFIR"/>
    <property type="match status" value="1"/>
</dbReference>
<dbReference type="SUPFAM" id="SSF52200">
    <property type="entry name" value="Toll/Interleukin receptor TIR domain"/>
    <property type="match status" value="1"/>
</dbReference>
<dbReference type="OrthoDB" id="7437075at2"/>
<dbReference type="InterPro" id="IPR035897">
    <property type="entry name" value="Toll_tir_struct_dom_sf"/>
</dbReference>
<organism evidence="2 3">
    <name type="scientific">Octadecabacter arcticus 238</name>
    <dbReference type="NCBI Taxonomy" id="391616"/>
    <lineage>
        <taxon>Bacteria</taxon>
        <taxon>Pseudomonadati</taxon>
        <taxon>Pseudomonadota</taxon>
        <taxon>Alphaproteobacteria</taxon>
        <taxon>Rhodobacterales</taxon>
        <taxon>Roseobacteraceae</taxon>
        <taxon>Octadecabacter</taxon>
    </lineage>
</organism>
<dbReference type="InterPro" id="IPR013568">
    <property type="entry name" value="SEFIR_dom"/>
</dbReference>
<protein>
    <recommendedName>
        <fullName evidence="1">SEFIR domain-containing protein</fullName>
    </recommendedName>
</protein>
<reference evidence="2 3" key="1">
    <citation type="journal article" date="2013" name="PLoS ONE">
        <title>Poles Apart: Arctic and Antarctic Octadecabacter strains Share High Genome Plasticity and a New Type of Xanthorhodopsin.</title>
        <authorList>
            <person name="Vollmers J."/>
            <person name="Voget S."/>
            <person name="Dietrich S."/>
            <person name="Gollnow K."/>
            <person name="Smits M."/>
            <person name="Meyer K."/>
            <person name="Brinkhoff T."/>
            <person name="Simon M."/>
            <person name="Daniel R."/>
        </authorList>
    </citation>
    <scope>NUCLEOTIDE SEQUENCE [LARGE SCALE GENOMIC DNA]</scope>
    <source>
        <strain evidence="2 3">238</strain>
    </source>
</reference>
<keyword evidence="3" id="KW-1185">Reference proteome</keyword>
<dbReference type="KEGG" id="oar:OA238_c33520"/>
<dbReference type="eggNOG" id="COG0775">
    <property type="taxonomic scope" value="Bacteria"/>
</dbReference>
<evidence type="ECO:0000259" key="1">
    <source>
        <dbReference type="PROSITE" id="PS51534"/>
    </source>
</evidence>